<dbReference type="Pfam" id="PF07690">
    <property type="entry name" value="MFS_1"/>
    <property type="match status" value="1"/>
</dbReference>
<keyword evidence="6 7" id="KW-0472">Membrane</keyword>
<dbReference type="Gene3D" id="1.20.1250.20">
    <property type="entry name" value="MFS general substrate transporter like domains"/>
    <property type="match status" value="1"/>
</dbReference>
<keyword evidence="5 7" id="KW-1133">Transmembrane helix</keyword>
<keyword evidence="3" id="KW-1003">Cell membrane</keyword>
<dbReference type="EMBL" id="CP034861">
    <property type="protein sequence ID" value="QCI24655.1"/>
    <property type="molecule type" value="Genomic_DNA"/>
</dbReference>
<evidence type="ECO:0000256" key="6">
    <source>
        <dbReference type="ARBA" id="ARBA00023136"/>
    </source>
</evidence>
<evidence type="ECO:0000256" key="4">
    <source>
        <dbReference type="ARBA" id="ARBA00022692"/>
    </source>
</evidence>
<accession>A0A4D6YJE8</accession>
<dbReference type="SUPFAM" id="SSF103473">
    <property type="entry name" value="MFS general substrate transporter"/>
    <property type="match status" value="1"/>
</dbReference>
<keyword evidence="2" id="KW-0813">Transport</keyword>
<feature type="domain" description="Major facilitator superfamily (MFS) profile" evidence="8">
    <location>
        <begin position="8"/>
        <end position="383"/>
    </location>
</feature>
<evidence type="ECO:0000313" key="10">
    <source>
        <dbReference type="Proteomes" id="UP000298673"/>
    </source>
</evidence>
<dbReference type="Proteomes" id="UP000298673">
    <property type="component" value="Chromosome"/>
</dbReference>
<feature type="transmembrane region" description="Helical" evidence="7">
    <location>
        <begin position="156"/>
        <end position="181"/>
    </location>
</feature>
<organism evidence="9 10">
    <name type="scientific">Buchnera aphidicola</name>
    <name type="common">Muscaphis stroyani</name>
    <dbReference type="NCBI Taxonomy" id="1241869"/>
    <lineage>
        <taxon>Bacteria</taxon>
        <taxon>Pseudomonadati</taxon>
        <taxon>Pseudomonadota</taxon>
        <taxon>Gammaproteobacteria</taxon>
        <taxon>Enterobacterales</taxon>
        <taxon>Erwiniaceae</taxon>
        <taxon>Buchnera</taxon>
    </lineage>
</organism>
<feature type="transmembrane region" description="Helical" evidence="7">
    <location>
        <begin position="275"/>
        <end position="292"/>
    </location>
</feature>
<reference evidence="9 10" key="1">
    <citation type="submission" date="2018-12" db="EMBL/GenBank/DDBJ databases">
        <authorList>
            <person name="Chong R.A."/>
        </authorList>
    </citation>
    <scope>NUCLEOTIDE SEQUENCE [LARGE SCALE GENOMIC DNA]</scope>
    <source>
        <strain evidence="9 10">Mst</strain>
    </source>
</reference>
<evidence type="ECO:0000256" key="1">
    <source>
        <dbReference type="ARBA" id="ARBA00004651"/>
    </source>
</evidence>
<feature type="transmembrane region" description="Helical" evidence="7">
    <location>
        <begin position="298"/>
        <end position="322"/>
    </location>
</feature>
<dbReference type="PANTHER" id="PTHR23517:SF2">
    <property type="entry name" value="MULTIDRUG RESISTANCE PROTEIN MDTH"/>
    <property type="match status" value="1"/>
</dbReference>
<dbReference type="PROSITE" id="PS50850">
    <property type="entry name" value="MFS"/>
    <property type="match status" value="1"/>
</dbReference>
<feature type="transmembrane region" description="Helical" evidence="7">
    <location>
        <begin position="12"/>
        <end position="31"/>
    </location>
</feature>
<dbReference type="OrthoDB" id="9764259at2"/>
<dbReference type="InterPro" id="IPR020846">
    <property type="entry name" value="MFS_dom"/>
</dbReference>
<evidence type="ECO:0000256" key="2">
    <source>
        <dbReference type="ARBA" id="ARBA00022448"/>
    </source>
</evidence>
<comment type="subcellular location">
    <subcellularLocation>
        <location evidence="1">Cell membrane</location>
        <topology evidence="1">Multi-pass membrane protein</topology>
    </subcellularLocation>
</comment>
<feature type="transmembrane region" description="Helical" evidence="7">
    <location>
        <begin position="212"/>
        <end position="235"/>
    </location>
</feature>
<keyword evidence="4 7" id="KW-0812">Transmembrane</keyword>
<dbReference type="AlphaFoldDB" id="A0A4D6YJE8"/>
<evidence type="ECO:0000256" key="7">
    <source>
        <dbReference type="SAM" id="Phobius"/>
    </source>
</evidence>
<feature type="transmembrane region" description="Helical" evidence="7">
    <location>
        <begin position="43"/>
        <end position="63"/>
    </location>
</feature>
<protein>
    <submittedName>
        <fullName evidence="9">MFS transporter</fullName>
    </submittedName>
</protein>
<evidence type="ECO:0000313" key="9">
    <source>
        <dbReference type="EMBL" id="QCI24655.1"/>
    </source>
</evidence>
<name>A0A4D6YJE8_9GAMM</name>
<gene>
    <name evidence="9" type="ORF">D9V75_02235</name>
</gene>
<feature type="transmembrane region" description="Helical" evidence="7">
    <location>
        <begin position="97"/>
        <end position="119"/>
    </location>
</feature>
<dbReference type="InterPro" id="IPR036259">
    <property type="entry name" value="MFS_trans_sf"/>
</dbReference>
<feature type="transmembrane region" description="Helical" evidence="7">
    <location>
        <begin position="247"/>
        <end position="266"/>
    </location>
</feature>
<feature type="transmembrane region" description="Helical" evidence="7">
    <location>
        <begin position="131"/>
        <end position="150"/>
    </location>
</feature>
<dbReference type="InterPro" id="IPR050171">
    <property type="entry name" value="MFS_Transporters"/>
</dbReference>
<evidence type="ECO:0000259" key="8">
    <source>
        <dbReference type="PROSITE" id="PS50850"/>
    </source>
</evidence>
<evidence type="ECO:0000256" key="3">
    <source>
        <dbReference type="ARBA" id="ARBA00022475"/>
    </source>
</evidence>
<sequence length="383" mass="43711">MNFIELQVTFSLFVVFLFRMLGMFMVLPVLSEYGMSFKDGSHFLVGLSIGIYGITQVIFQVPYGILSDKFGRKRLIILGLLMFLIGSFIAADTDSIWGIIVGRAIQGSGAISGVLMALLSDLIREEHRVKAISAIGASFALSFLFSIVSGPLVFEYFGFFSIFWISVFFSVLCIFTVIFFIPESKNIELQKNQYCSSKKSSIFFVRSKIFRCYLGIFCLHCLLMINFMIIPHQLILSGLSLNNHWKVYLSIIASSFIFLFFVVFFLKSKRILKNIIEICIFFIFCSFFILHACNKNLFVLICSLQLFFIAFNLLEVFFPSFLNKEAPISSRGRVMSIYSTSQFLGVFFGGVLSGWLCSFFDVSEIFLLETLFVLFWLMVSFFS</sequence>
<dbReference type="InterPro" id="IPR011701">
    <property type="entry name" value="MFS"/>
</dbReference>
<reference evidence="9 10" key="2">
    <citation type="submission" date="2019-05" db="EMBL/GenBank/DDBJ databases">
        <title>Genome evolution of the obligate endosymbiont Buchnera aphidicola.</title>
        <authorList>
            <person name="Moran N.A."/>
        </authorList>
    </citation>
    <scope>NUCLEOTIDE SEQUENCE [LARGE SCALE GENOMIC DNA]</scope>
    <source>
        <strain evidence="9 10">Mst</strain>
    </source>
</reference>
<feature type="transmembrane region" description="Helical" evidence="7">
    <location>
        <begin position="75"/>
        <end position="91"/>
    </location>
</feature>
<feature type="transmembrane region" description="Helical" evidence="7">
    <location>
        <begin position="362"/>
        <end position="382"/>
    </location>
</feature>
<dbReference type="GO" id="GO:0005886">
    <property type="term" value="C:plasma membrane"/>
    <property type="evidence" value="ECO:0007669"/>
    <property type="project" value="UniProtKB-SubCell"/>
</dbReference>
<dbReference type="PANTHER" id="PTHR23517">
    <property type="entry name" value="RESISTANCE PROTEIN MDTM, PUTATIVE-RELATED-RELATED"/>
    <property type="match status" value="1"/>
</dbReference>
<proteinExistence type="predicted"/>
<dbReference type="CDD" id="cd17472">
    <property type="entry name" value="MFS_YajR_like"/>
    <property type="match status" value="1"/>
</dbReference>
<evidence type="ECO:0000256" key="5">
    <source>
        <dbReference type="ARBA" id="ARBA00022989"/>
    </source>
</evidence>
<feature type="transmembrane region" description="Helical" evidence="7">
    <location>
        <begin position="334"/>
        <end position="356"/>
    </location>
</feature>
<dbReference type="GO" id="GO:0022857">
    <property type="term" value="F:transmembrane transporter activity"/>
    <property type="evidence" value="ECO:0007669"/>
    <property type="project" value="InterPro"/>
</dbReference>